<reference evidence="3" key="1">
    <citation type="journal article" date="2019" name="Int. J. Syst. Evol. Microbiol.">
        <title>The Global Catalogue of Microorganisms (GCM) 10K type strain sequencing project: providing services to taxonomists for standard genome sequencing and annotation.</title>
        <authorList>
            <consortium name="The Broad Institute Genomics Platform"/>
            <consortium name="The Broad Institute Genome Sequencing Center for Infectious Disease"/>
            <person name="Wu L."/>
            <person name="Ma J."/>
        </authorList>
    </citation>
    <scope>NUCLEOTIDE SEQUENCE [LARGE SCALE GENOMIC DNA]</scope>
    <source>
        <strain evidence="3">CGMCC 4.7330</strain>
    </source>
</reference>
<comment type="caution">
    <text evidence="2">The sequence shown here is derived from an EMBL/GenBank/DDBJ whole genome shotgun (WGS) entry which is preliminary data.</text>
</comment>
<dbReference type="Pfam" id="PF10939">
    <property type="entry name" value="DUF2631"/>
    <property type="match status" value="1"/>
</dbReference>
<name>A0ABV8DNA7_9NOCA</name>
<protein>
    <submittedName>
        <fullName evidence="2">DUF2631 domain-containing protein</fullName>
    </submittedName>
</protein>
<keyword evidence="1" id="KW-0812">Transmembrane</keyword>
<dbReference type="RefSeq" id="WP_378610896.1">
    <property type="nucleotide sequence ID" value="NZ_JBHSAX010000004.1"/>
</dbReference>
<organism evidence="2 3">
    <name type="scientific">Nocardia jiangsuensis</name>
    <dbReference type="NCBI Taxonomy" id="1691563"/>
    <lineage>
        <taxon>Bacteria</taxon>
        <taxon>Bacillati</taxon>
        <taxon>Actinomycetota</taxon>
        <taxon>Actinomycetes</taxon>
        <taxon>Mycobacteriales</taxon>
        <taxon>Nocardiaceae</taxon>
        <taxon>Nocardia</taxon>
    </lineage>
</organism>
<sequence>MAATELEPADSERAVVPHVDTADVPSAAWGWSGESPKTFRIAGWFVALALLAMIIGNHNGRVEDIFLVGFALSIAGLFIYDAILRRRPR</sequence>
<accession>A0ABV8DNA7</accession>
<keyword evidence="1" id="KW-1133">Transmembrane helix</keyword>
<dbReference type="InterPro" id="IPR024341">
    <property type="entry name" value="DUF2631"/>
</dbReference>
<dbReference type="EMBL" id="JBHSAX010000004">
    <property type="protein sequence ID" value="MFC3961127.1"/>
    <property type="molecule type" value="Genomic_DNA"/>
</dbReference>
<gene>
    <name evidence="2" type="ORF">ACFO0B_03905</name>
</gene>
<evidence type="ECO:0000313" key="3">
    <source>
        <dbReference type="Proteomes" id="UP001595696"/>
    </source>
</evidence>
<feature type="transmembrane region" description="Helical" evidence="1">
    <location>
        <begin position="65"/>
        <end position="84"/>
    </location>
</feature>
<evidence type="ECO:0000313" key="2">
    <source>
        <dbReference type="EMBL" id="MFC3961127.1"/>
    </source>
</evidence>
<keyword evidence="3" id="KW-1185">Reference proteome</keyword>
<proteinExistence type="predicted"/>
<feature type="transmembrane region" description="Helical" evidence="1">
    <location>
        <begin position="41"/>
        <end position="59"/>
    </location>
</feature>
<keyword evidence="1" id="KW-0472">Membrane</keyword>
<dbReference type="Proteomes" id="UP001595696">
    <property type="component" value="Unassembled WGS sequence"/>
</dbReference>
<evidence type="ECO:0000256" key="1">
    <source>
        <dbReference type="SAM" id="Phobius"/>
    </source>
</evidence>